<sequence>MSRVGKKPIVVPSGVEVTVNGNEVTVKGPKGTLKKEFNKELVIKHTKEEKHHESLNEIVIERPNDLPEVRAIHGTTRALLHNMVLGVSEGFKKTLNLVGVGYRAAEKGKGLELSLGYSHPVIIDEIPGIKFTVEKNTTIHIEGIEKEVVGQVAANIRAKRPPEPYKGKGVKYSDEVIRRKEGKKS</sequence>
<accession>A0AAX1TMZ0</accession>
<evidence type="ECO:0000256" key="3">
    <source>
        <dbReference type="ARBA" id="ARBA00022884"/>
    </source>
</evidence>
<dbReference type="RefSeq" id="WP_005982430.1">
    <property type="nucleotide sequence ID" value="NZ_BAABXY010000001.1"/>
</dbReference>
<dbReference type="InterPro" id="IPR019906">
    <property type="entry name" value="Ribosomal_uL6_bac-type"/>
</dbReference>
<evidence type="ECO:0000256" key="2">
    <source>
        <dbReference type="ARBA" id="ARBA00022730"/>
    </source>
</evidence>
<evidence type="ECO:0000256" key="6">
    <source>
        <dbReference type="HAMAP-Rule" id="MF_01365"/>
    </source>
</evidence>
<organism evidence="10 11">
    <name type="scientific">Fusobacterium ulcerans</name>
    <dbReference type="NCBI Taxonomy" id="861"/>
    <lineage>
        <taxon>Bacteria</taxon>
        <taxon>Fusobacteriati</taxon>
        <taxon>Fusobacteriota</taxon>
        <taxon>Fusobacteriia</taxon>
        <taxon>Fusobacteriales</taxon>
        <taxon>Fusobacteriaceae</taxon>
        <taxon>Fusobacterium</taxon>
    </lineage>
</organism>
<reference evidence="10 11" key="1">
    <citation type="submission" date="2018-06" db="EMBL/GenBank/DDBJ databases">
        <authorList>
            <consortium name="Pathogen Informatics"/>
            <person name="Doyle S."/>
        </authorList>
    </citation>
    <scope>NUCLEOTIDE SEQUENCE [LARGE SCALE GENOMIC DNA]</scope>
    <source>
        <strain evidence="10 11">NCTC12112</strain>
    </source>
</reference>
<feature type="domain" description="Large ribosomal subunit protein uL6 alpha-beta" evidence="9">
    <location>
        <begin position="98"/>
        <end position="172"/>
    </location>
</feature>
<dbReference type="PROSITE" id="PS00525">
    <property type="entry name" value="RIBOSOMAL_L6_1"/>
    <property type="match status" value="1"/>
</dbReference>
<dbReference type="InterPro" id="IPR020040">
    <property type="entry name" value="Ribosomal_uL6_a/b-dom"/>
</dbReference>
<dbReference type="PIRSF" id="PIRSF002162">
    <property type="entry name" value="Ribosomal_L6"/>
    <property type="match status" value="1"/>
</dbReference>
<dbReference type="AlphaFoldDB" id="A0AAX1TMZ0"/>
<evidence type="ECO:0000256" key="4">
    <source>
        <dbReference type="ARBA" id="ARBA00022980"/>
    </source>
</evidence>
<evidence type="ECO:0000256" key="1">
    <source>
        <dbReference type="ARBA" id="ARBA00009356"/>
    </source>
</evidence>
<dbReference type="HAMAP" id="MF_01365_B">
    <property type="entry name" value="Ribosomal_uL6_B"/>
    <property type="match status" value="1"/>
</dbReference>
<keyword evidence="5 6" id="KW-0687">Ribonucleoprotein</keyword>
<evidence type="ECO:0000313" key="10">
    <source>
        <dbReference type="EMBL" id="SQJ16783.1"/>
    </source>
</evidence>
<evidence type="ECO:0000256" key="7">
    <source>
        <dbReference type="RuleBase" id="RU003869"/>
    </source>
</evidence>
<dbReference type="GeneID" id="78454497"/>
<keyword evidence="4 6" id="KW-0689">Ribosomal protein</keyword>
<dbReference type="GO" id="GO:0003735">
    <property type="term" value="F:structural constituent of ribosome"/>
    <property type="evidence" value="ECO:0007669"/>
    <property type="project" value="UniProtKB-UniRule"/>
</dbReference>
<dbReference type="GO" id="GO:0019843">
    <property type="term" value="F:rRNA binding"/>
    <property type="evidence" value="ECO:0007669"/>
    <property type="project" value="UniProtKB-UniRule"/>
</dbReference>
<dbReference type="Pfam" id="PF00347">
    <property type="entry name" value="Ribosomal_L6"/>
    <property type="match status" value="2"/>
</dbReference>
<keyword evidence="3 6" id="KW-0694">RNA-binding</keyword>
<dbReference type="GO" id="GO:0022625">
    <property type="term" value="C:cytosolic large ribosomal subunit"/>
    <property type="evidence" value="ECO:0007669"/>
    <property type="project" value="UniProtKB-UniRule"/>
</dbReference>
<dbReference type="GO" id="GO:0002181">
    <property type="term" value="P:cytoplasmic translation"/>
    <property type="evidence" value="ECO:0007669"/>
    <property type="project" value="TreeGrafter"/>
</dbReference>
<dbReference type="KEGG" id="ful:C4N20_06730"/>
<dbReference type="InterPro" id="IPR000702">
    <property type="entry name" value="Ribosomal_uL6-like"/>
</dbReference>
<dbReference type="EMBL" id="LS483487">
    <property type="protein sequence ID" value="SQJ16783.1"/>
    <property type="molecule type" value="Genomic_DNA"/>
</dbReference>
<evidence type="ECO:0000259" key="9">
    <source>
        <dbReference type="Pfam" id="PF00347"/>
    </source>
</evidence>
<dbReference type="InterPro" id="IPR036789">
    <property type="entry name" value="Ribosomal_uL6-like_a/b-dom_sf"/>
</dbReference>
<dbReference type="PANTHER" id="PTHR11655">
    <property type="entry name" value="60S/50S RIBOSOMAL PROTEIN L6/L9"/>
    <property type="match status" value="1"/>
</dbReference>
<proteinExistence type="inferred from homology"/>
<feature type="domain" description="Large ribosomal subunit protein uL6 alpha-beta" evidence="9">
    <location>
        <begin position="11"/>
        <end position="90"/>
    </location>
</feature>
<evidence type="ECO:0000256" key="5">
    <source>
        <dbReference type="ARBA" id="ARBA00023274"/>
    </source>
</evidence>
<dbReference type="PANTHER" id="PTHR11655:SF14">
    <property type="entry name" value="LARGE RIBOSOMAL SUBUNIT PROTEIN UL6M"/>
    <property type="match status" value="1"/>
</dbReference>
<gene>
    <name evidence="6 10" type="primary">rplF</name>
    <name evidence="10" type="ORF">NCTC12112_03237</name>
</gene>
<evidence type="ECO:0000313" key="11">
    <source>
        <dbReference type="Proteomes" id="UP000249008"/>
    </source>
</evidence>
<name>A0AAX1TMZ0_9FUSO</name>
<dbReference type="Gene3D" id="3.90.930.12">
    <property type="entry name" value="Ribosomal protein L6, alpha-beta domain"/>
    <property type="match status" value="2"/>
</dbReference>
<dbReference type="InterPro" id="IPR002358">
    <property type="entry name" value="Ribosomal_uL6_CS"/>
</dbReference>
<dbReference type="SUPFAM" id="SSF56053">
    <property type="entry name" value="Ribosomal protein L6"/>
    <property type="match status" value="2"/>
</dbReference>
<protein>
    <recommendedName>
        <fullName evidence="6">Large ribosomal subunit protein uL6</fullName>
    </recommendedName>
</protein>
<dbReference type="FunFam" id="3.90.930.12:FF:000002">
    <property type="entry name" value="50S ribosomal protein L6"/>
    <property type="match status" value="1"/>
</dbReference>
<evidence type="ECO:0000256" key="8">
    <source>
        <dbReference type="RuleBase" id="RU003870"/>
    </source>
</evidence>
<dbReference type="NCBIfam" id="TIGR03654">
    <property type="entry name" value="L6_bact"/>
    <property type="match status" value="1"/>
</dbReference>
<keyword evidence="2 6" id="KW-0699">rRNA-binding</keyword>
<comment type="similarity">
    <text evidence="1 6 7">Belongs to the universal ribosomal protein uL6 family.</text>
</comment>
<comment type="subunit">
    <text evidence="6">Part of the 50S ribosomal subunit.</text>
</comment>
<comment type="function">
    <text evidence="6 8">This protein binds to the 23S rRNA, and is important in its secondary structure. It is located near the subunit interface in the base of the L7/L12 stalk, and near the tRNA binding site of the peptidyltransferase center.</text>
</comment>
<dbReference type="FunFam" id="3.90.930.12:FF:000001">
    <property type="entry name" value="50S ribosomal protein L6"/>
    <property type="match status" value="1"/>
</dbReference>
<dbReference type="Proteomes" id="UP000249008">
    <property type="component" value="Chromosome 1"/>
</dbReference>
<dbReference type="PRINTS" id="PR00059">
    <property type="entry name" value="RIBOSOMALL6"/>
</dbReference>